<keyword evidence="2" id="KW-1185">Reference proteome</keyword>
<dbReference type="EMBL" id="JAPDRL010000020">
    <property type="protein sequence ID" value="KAJ9666292.1"/>
    <property type="molecule type" value="Genomic_DNA"/>
</dbReference>
<proteinExistence type="predicted"/>
<reference evidence="1" key="1">
    <citation type="submission" date="2022-10" db="EMBL/GenBank/DDBJ databases">
        <title>Culturing micro-colonial fungi from biological soil crusts in the Mojave desert and describing Neophaeococcomyces mojavensis, and introducing the new genera and species Taxawa tesnikishii.</title>
        <authorList>
            <person name="Kurbessoian T."/>
            <person name="Stajich J.E."/>
        </authorList>
    </citation>
    <scope>NUCLEOTIDE SEQUENCE</scope>
    <source>
        <strain evidence="1">TK_1</strain>
    </source>
</reference>
<sequence length="363" mass="38564">MAAPGFFISIDNQTDTGVRNNICSTSTPWWANQSIGFGGTRADTATVDQPVTIQVQLRGTPGPPFVRSRIDTVQAWATYPNTIGGRSAKSLIVPSMQEGNPDRQTPPYLESAVFCTSGPPDADPATGVSVPAPLTPAWTPQARDLVRPNTQAHCCIVVTASGRYQGQRNVFINPAAQNRISGSITPVNFGFLSGHAIPDRGLGRFTIDIIPLPQREGIDPAIHRILASSDAYKGLPLKASTTPVKSIKLGKNRHPPGEYLEKITVEAEKIAEDVVPDFEKLFGLEGAGVGQATTGMGTRLHLSTKGLTNLLLEAELSEKEEVGAVHVFDVVQTDQESGERGGIRIAAVVVEGKGKPDSGEVAT</sequence>
<dbReference type="Proteomes" id="UP001172684">
    <property type="component" value="Unassembled WGS sequence"/>
</dbReference>
<name>A0ABQ9P1M1_9PEZI</name>
<gene>
    <name evidence="1" type="ORF">H2201_003480</name>
</gene>
<protein>
    <submittedName>
        <fullName evidence="1">Uncharacterized protein</fullName>
    </submittedName>
</protein>
<comment type="caution">
    <text evidence="1">The sequence shown here is derived from an EMBL/GenBank/DDBJ whole genome shotgun (WGS) entry which is preliminary data.</text>
</comment>
<evidence type="ECO:0000313" key="1">
    <source>
        <dbReference type="EMBL" id="KAJ9666292.1"/>
    </source>
</evidence>
<accession>A0ABQ9P1M1</accession>
<evidence type="ECO:0000313" key="2">
    <source>
        <dbReference type="Proteomes" id="UP001172684"/>
    </source>
</evidence>
<organism evidence="1 2">
    <name type="scientific">Coniosporium apollinis</name>
    <dbReference type="NCBI Taxonomy" id="61459"/>
    <lineage>
        <taxon>Eukaryota</taxon>
        <taxon>Fungi</taxon>
        <taxon>Dikarya</taxon>
        <taxon>Ascomycota</taxon>
        <taxon>Pezizomycotina</taxon>
        <taxon>Dothideomycetes</taxon>
        <taxon>Dothideomycetes incertae sedis</taxon>
        <taxon>Coniosporium</taxon>
    </lineage>
</organism>